<dbReference type="RefSeq" id="WP_387405190.1">
    <property type="nucleotide sequence ID" value="NZ_JBIAQY010000009.1"/>
</dbReference>
<feature type="domain" description="HTH cro/C1-type" evidence="2">
    <location>
        <begin position="44"/>
        <end position="99"/>
    </location>
</feature>
<accession>A0ABW6S788</accession>
<dbReference type="Proteomes" id="UP001601992">
    <property type="component" value="Unassembled WGS sequence"/>
</dbReference>
<dbReference type="SUPFAM" id="SSF47413">
    <property type="entry name" value="lambda repressor-like DNA-binding domains"/>
    <property type="match status" value="1"/>
</dbReference>
<keyword evidence="4" id="KW-1185">Reference proteome</keyword>
<evidence type="ECO:0000259" key="2">
    <source>
        <dbReference type="PROSITE" id="PS50943"/>
    </source>
</evidence>
<dbReference type="PROSITE" id="PS50943">
    <property type="entry name" value="HTH_CROC1"/>
    <property type="match status" value="1"/>
</dbReference>
<dbReference type="Pfam" id="PF13560">
    <property type="entry name" value="HTH_31"/>
    <property type="match status" value="1"/>
</dbReference>
<evidence type="ECO:0000256" key="1">
    <source>
        <dbReference type="SAM" id="MobiDB-lite"/>
    </source>
</evidence>
<gene>
    <name evidence="3" type="ORF">ACFYXQ_25145</name>
</gene>
<dbReference type="InterPro" id="IPR043917">
    <property type="entry name" value="DUF5753"/>
</dbReference>
<evidence type="ECO:0000313" key="3">
    <source>
        <dbReference type="EMBL" id="MFF3571071.1"/>
    </source>
</evidence>
<sequence>MTSAEDSTSTEDAMISENTTASTDITEDDGPSSTLPRRQLGRFLRESRDATGFTIARAAKQVDLSRAVLQRIETGQIQKISRPVVQALCELYDVSREDTDAAVDLAAQARAKSWHHIYGGMFSNAFNMYIGLESAARRLTTCQDQCIPGLLQTATYARAVISASPLFTSREEIERRVELRMKRQALIMRRTHPIELDAVLHISALYRVIGGARTMAVALRHLAELSKRPNITIRIQPYSAGQTWGIPHSSFVIMDFDHEAIGEPVEPPVVFIDGGAAPDVYIEKPDEIRRYRELVAAIQATCLGEVETRNLLRQVAKEHERSER</sequence>
<dbReference type="InterPro" id="IPR010982">
    <property type="entry name" value="Lambda_DNA-bd_dom_sf"/>
</dbReference>
<dbReference type="InterPro" id="IPR001387">
    <property type="entry name" value="Cro/C1-type_HTH"/>
</dbReference>
<dbReference type="Pfam" id="PF19054">
    <property type="entry name" value="DUF5753"/>
    <property type="match status" value="1"/>
</dbReference>
<organism evidence="3 4">
    <name type="scientific">Nocardia jiangxiensis</name>
    <dbReference type="NCBI Taxonomy" id="282685"/>
    <lineage>
        <taxon>Bacteria</taxon>
        <taxon>Bacillati</taxon>
        <taxon>Actinomycetota</taxon>
        <taxon>Actinomycetes</taxon>
        <taxon>Mycobacteriales</taxon>
        <taxon>Nocardiaceae</taxon>
        <taxon>Nocardia</taxon>
    </lineage>
</organism>
<dbReference type="EMBL" id="JBIAQY010000009">
    <property type="protein sequence ID" value="MFF3571071.1"/>
    <property type="molecule type" value="Genomic_DNA"/>
</dbReference>
<evidence type="ECO:0000313" key="4">
    <source>
        <dbReference type="Proteomes" id="UP001601992"/>
    </source>
</evidence>
<name>A0ABW6S788_9NOCA</name>
<feature type="compositionally biased region" description="Polar residues" evidence="1">
    <location>
        <begin position="1"/>
        <end position="24"/>
    </location>
</feature>
<dbReference type="SMART" id="SM00530">
    <property type="entry name" value="HTH_XRE"/>
    <property type="match status" value="1"/>
</dbReference>
<feature type="region of interest" description="Disordered" evidence="1">
    <location>
        <begin position="1"/>
        <end position="38"/>
    </location>
</feature>
<comment type="caution">
    <text evidence="3">The sequence shown here is derived from an EMBL/GenBank/DDBJ whole genome shotgun (WGS) entry which is preliminary data.</text>
</comment>
<proteinExistence type="predicted"/>
<dbReference type="Gene3D" id="1.10.260.40">
    <property type="entry name" value="lambda repressor-like DNA-binding domains"/>
    <property type="match status" value="1"/>
</dbReference>
<protein>
    <submittedName>
        <fullName evidence="3">Helix-turn-helix domain-containing protein</fullName>
    </submittedName>
</protein>
<reference evidence="3 4" key="1">
    <citation type="submission" date="2024-10" db="EMBL/GenBank/DDBJ databases">
        <title>The Natural Products Discovery Center: Release of the First 8490 Sequenced Strains for Exploring Actinobacteria Biosynthetic Diversity.</title>
        <authorList>
            <person name="Kalkreuter E."/>
            <person name="Kautsar S.A."/>
            <person name="Yang D."/>
            <person name="Bader C.D."/>
            <person name="Teijaro C.N."/>
            <person name="Fluegel L."/>
            <person name="Davis C.M."/>
            <person name="Simpson J.R."/>
            <person name="Lauterbach L."/>
            <person name="Steele A.D."/>
            <person name="Gui C."/>
            <person name="Meng S."/>
            <person name="Li G."/>
            <person name="Viehrig K."/>
            <person name="Ye F."/>
            <person name="Su P."/>
            <person name="Kiefer A.F."/>
            <person name="Nichols A."/>
            <person name="Cepeda A.J."/>
            <person name="Yan W."/>
            <person name="Fan B."/>
            <person name="Jiang Y."/>
            <person name="Adhikari A."/>
            <person name="Zheng C.-J."/>
            <person name="Schuster L."/>
            <person name="Cowan T.M."/>
            <person name="Smanski M.J."/>
            <person name="Chevrette M.G."/>
            <person name="De Carvalho L.P.S."/>
            <person name="Shen B."/>
        </authorList>
    </citation>
    <scope>NUCLEOTIDE SEQUENCE [LARGE SCALE GENOMIC DNA]</scope>
    <source>
        <strain evidence="3 4">NPDC002593</strain>
    </source>
</reference>
<dbReference type="CDD" id="cd00093">
    <property type="entry name" value="HTH_XRE"/>
    <property type="match status" value="1"/>
</dbReference>